<dbReference type="InterPro" id="IPR035069">
    <property type="entry name" value="TTHA1013/TTHA0281-like"/>
</dbReference>
<keyword evidence="3" id="KW-1185">Reference proteome</keyword>
<dbReference type="InterPro" id="IPR031807">
    <property type="entry name" value="HicB-like"/>
</dbReference>
<dbReference type="EMBL" id="CP003273">
    <property type="protein sequence ID" value="AGL02784.1"/>
    <property type="molecule type" value="Genomic_DNA"/>
</dbReference>
<dbReference type="SUPFAM" id="SSF143100">
    <property type="entry name" value="TTHA1013/TTHA0281-like"/>
    <property type="match status" value="1"/>
</dbReference>
<dbReference type="STRING" id="767817.Desgi_3443"/>
<dbReference type="OrthoDB" id="5419659at2"/>
<dbReference type="AlphaFoldDB" id="R4KJI1"/>
<protein>
    <recommendedName>
        <fullName evidence="1">HicB-like antitoxin of toxin-antitoxin system domain-containing protein</fullName>
    </recommendedName>
</protein>
<sequence>MVYIYPAIFTPAAVDGRGIVYTVEIPDVLGCITEGESISEAMSAAREALAGCILAMKQAKEDIPTPSNYRDIITSSDDDIVTLIDVDLNDYLRKKETKSIIKTVSLPQWLAIMAEDAGISYSQALQNALKRELGIEG</sequence>
<reference evidence="2 3" key="1">
    <citation type="submission" date="2012-01" db="EMBL/GenBank/DDBJ databases">
        <title>Complete sequence of Desulfotomaculum gibsoniae DSM 7213.</title>
        <authorList>
            <consortium name="US DOE Joint Genome Institute"/>
            <person name="Lucas S."/>
            <person name="Han J."/>
            <person name="Lapidus A."/>
            <person name="Cheng J.-F."/>
            <person name="Goodwin L."/>
            <person name="Pitluck S."/>
            <person name="Peters L."/>
            <person name="Ovchinnikova G."/>
            <person name="Teshima H."/>
            <person name="Detter J.C."/>
            <person name="Han C."/>
            <person name="Tapia R."/>
            <person name="Land M."/>
            <person name="Hauser L."/>
            <person name="Kyrpides N."/>
            <person name="Ivanova N."/>
            <person name="Pagani I."/>
            <person name="Parshina S."/>
            <person name="Plugge C."/>
            <person name="Muyzer G."/>
            <person name="Kuever J."/>
            <person name="Ivanova A."/>
            <person name="Nazina T."/>
            <person name="Klenk H.-P."/>
            <person name="Brambilla E."/>
            <person name="Spring S."/>
            <person name="Stams A.F."/>
            <person name="Woyke T."/>
        </authorList>
    </citation>
    <scope>NUCLEOTIDE SEQUENCE [LARGE SCALE GENOMIC DNA]</scope>
    <source>
        <strain evidence="2 3">DSM 7213</strain>
    </source>
</reference>
<gene>
    <name evidence="2" type="ORF">Desgi_3443</name>
</gene>
<feature type="domain" description="HicB-like antitoxin of toxin-antitoxin system" evidence="1">
    <location>
        <begin position="19"/>
        <end position="100"/>
    </location>
</feature>
<organism evidence="2 3">
    <name type="scientific">Desulfoscipio gibsoniae DSM 7213</name>
    <dbReference type="NCBI Taxonomy" id="767817"/>
    <lineage>
        <taxon>Bacteria</taxon>
        <taxon>Bacillati</taxon>
        <taxon>Bacillota</taxon>
        <taxon>Clostridia</taxon>
        <taxon>Eubacteriales</taxon>
        <taxon>Desulfallaceae</taxon>
        <taxon>Desulfoscipio</taxon>
    </lineage>
</organism>
<dbReference type="RefSeq" id="WP_006524594.1">
    <property type="nucleotide sequence ID" value="NC_021184.1"/>
</dbReference>
<dbReference type="HOGENOM" id="CLU_114047_0_2_9"/>
<accession>R4KJI1</accession>
<evidence type="ECO:0000313" key="2">
    <source>
        <dbReference type="EMBL" id="AGL02784.1"/>
    </source>
</evidence>
<dbReference type="eggNOG" id="COG1598">
    <property type="taxonomic scope" value="Bacteria"/>
</dbReference>
<proteinExistence type="predicted"/>
<dbReference type="KEGG" id="dgi:Desgi_3443"/>
<name>R4KJI1_9FIRM</name>
<dbReference type="Proteomes" id="UP000013520">
    <property type="component" value="Chromosome"/>
</dbReference>
<evidence type="ECO:0000313" key="3">
    <source>
        <dbReference type="Proteomes" id="UP000013520"/>
    </source>
</evidence>
<dbReference type="Pfam" id="PF15919">
    <property type="entry name" value="HicB_lk_antitox"/>
    <property type="match status" value="1"/>
</dbReference>
<dbReference type="Gene3D" id="3.30.160.250">
    <property type="match status" value="1"/>
</dbReference>
<evidence type="ECO:0000259" key="1">
    <source>
        <dbReference type="Pfam" id="PF15919"/>
    </source>
</evidence>